<dbReference type="CDD" id="cd06849">
    <property type="entry name" value="lipoyl_domain"/>
    <property type="match status" value="2"/>
</dbReference>
<organism evidence="13 14">
    <name type="scientific">Roseibacillus ishigakijimensis</name>
    <dbReference type="NCBI Taxonomy" id="454146"/>
    <lineage>
        <taxon>Bacteria</taxon>
        <taxon>Pseudomonadati</taxon>
        <taxon>Verrucomicrobiota</taxon>
        <taxon>Verrucomicrobiia</taxon>
        <taxon>Verrucomicrobiales</taxon>
        <taxon>Verrucomicrobiaceae</taxon>
        <taxon>Roseibacillus</taxon>
    </lineage>
</organism>
<dbReference type="NCBIfam" id="TIGR01347">
    <property type="entry name" value="sucB"/>
    <property type="match status" value="1"/>
</dbReference>
<name>A0A934RLA5_9BACT</name>
<comment type="pathway">
    <text evidence="3">Amino-acid degradation; L-lysine degradation via saccharopine pathway; glutaryl-CoA from L-lysine: step 6/6.</text>
</comment>
<comment type="similarity">
    <text evidence="4">Belongs to the 2-oxoacid dehydrogenase family.</text>
</comment>
<evidence type="ECO:0000256" key="8">
    <source>
        <dbReference type="ARBA" id="ARBA00023315"/>
    </source>
</evidence>
<keyword evidence="14" id="KW-1185">Reference proteome</keyword>
<dbReference type="GO" id="GO:0004149">
    <property type="term" value="F:dihydrolipoyllysine-residue succinyltransferase activity"/>
    <property type="evidence" value="ECO:0007669"/>
    <property type="project" value="UniProtKB-UniRule"/>
</dbReference>
<gene>
    <name evidence="13" type="primary">sucB</name>
    <name evidence="13" type="ORF">JIN78_05380</name>
</gene>
<dbReference type="Proteomes" id="UP000604083">
    <property type="component" value="Unassembled WGS sequence"/>
</dbReference>
<feature type="compositionally biased region" description="Low complexity" evidence="11">
    <location>
        <begin position="216"/>
        <end position="238"/>
    </location>
</feature>
<dbReference type="SUPFAM" id="SSF51230">
    <property type="entry name" value="Single hybrid motif"/>
    <property type="match status" value="2"/>
</dbReference>
<dbReference type="EC" id="2.3.1.61" evidence="10"/>
<evidence type="ECO:0000256" key="10">
    <source>
        <dbReference type="NCBIfam" id="TIGR01347"/>
    </source>
</evidence>
<evidence type="ECO:0000256" key="3">
    <source>
        <dbReference type="ARBA" id="ARBA00005145"/>
    </source>
</evidence>
<evidence type="ECO:0000259" key="12">
    <source>
        <dbReference type="PROSITE" id="PS50968"/>
    </source>
</evidence>
<dbReference type="EMBL" id="JAENIO010000009">
    <property type="protein sequence ID" value="MBK1833489.1"/>
    <property type="molecule type" value="Genomic_DNA"/>
</dbReference>
<dbReference type="InterPro" id="IPR011053">
    <property type="entry name" value="Single_hybrid_motif"/>
</dbReference>
<keyword evidence="7" id="KW-0450">Lipoyl</keyword>
<evidence type="ECO:0000256" key="5">
    <source>
        <dbReference type="ARBA" id="ARBA00022532"/>
    </source>
</evidence>
<dbReference type="PANTHER" id="PTHR43416:SF5">
    <property type="entry name" value="DIHYDROLIPOYLLYSINE-RESIDUE SUCCINYLTRANSFERASE COMPONENT OF 2-OXOGLUTARATE DEHYDROGENASE COMPLEX, MITOCHONDRIAL"/>
    <property type="match status" value="1"/>
</dbReference>
<sequence>MAEEVKIPPFGESITTANVSRWHVSDGDEVKKGDTLVSLETDKVSQELEAESSGVIKILVQEDEEVEVGAVIAEIDASATGEGGSPDSAAPAQEETSAPEAPAASANKDADAGGTGETHEVTIPSFGDSITTASIAAWKVKSGDTVAKGDILVSLESDKVSQDLESEYAGTIELLVEEDEDVEIGAVIARITEGAGGAAQSAPSAESASAKKESSSGESKATPAAKSEAQPAAKASEAPRQKPNLGTAAPPSSQSAGEPVREGRATRKKMSMLRRKIAQHLVNAQQTAAILSTFNEVDMTAIMKLRKEVQEDFVAKHGVKLGFMSLFTKAVVNALKNNPGIRSFIEGNEIIENDFYDIGIAVGTEKGLVVPVIRDCDEKNFAEIEQAIADAAKKAKDGTMQIEDLQGGVFTISNGGVYGSLLSTPILNPPQSGILGMHTIQQRPVAVDGKVEIRPMMYLALSYDHRIVDGKEAVTFLIDVKNSLENPARLLLEC</sequence>
<dbReference type="PROSITE" id="PS00189">
    <property type="entry name" value="LIPOYL"/>
    <property type="match status" value="2"/>
</dbReference>
<reference evidence="13" key="1">
    <citation type="submission" date="2021-01" db="EMBL/GenBank/DDBJ databases">
        <title>Modified the classification status of verrucomicrobia.</title>
        <authorList>
            <person name="Feng X."/>
        </authorList>
    </citation>
    <scope>NUCLEOTIDE SEQUENCE</scope>
    <source>
        <strain evidence="13">KCTC 12986</strain>
    </source>
</reference>
<evidence type="ECO:0000313" key="13">
    <source>
        <dbReference type="EMBL" id="MBK1833489.1"/>
    </source>
</evidence>
<evidence type="ECO:0000256" key="4">
    <source>
        <dbReference type="ARBA" id="ARBA00007317"/>
    </source>
</evidence>
<comment type="cofactor">
    <cofactor evidence="1">
        <name>(R)-lipoate</name>
        <dbReference type="ChEBI" id="CHEBI:83088"/>
    </cofactor>
</comment>
<dbReference type="InterPro" id="IPR050537">
    <property type="entry name" value="2-oxoacid_dehydrogenase"/>
</dbReference>
<keyword evidence="5" id="KW-0816">Tricarboxylic acid cycle</keyword>
<evidence type="ECO:0000313" key="14">
    <source>
        <dbReference type="Proteomes" id="UP000604083"/>
    </source>
</evidence>
<dbReference type="InterPro" id="IPR000089">
    <property type="entry name" value="Biotin_lipoyl"/>
</dbReference>
<dbReference type="Pfam" id="PF00198">
    <property type="entry name" value="2-oxoacid_dh"/>
    <property type="match status" value="1"/>
</dbReference>
<evidence type="ECO:0000256" key="1">
    <source>
        <dbReference type="ARBA" id="ARBA00001938"/>
    </source>
</evidence>
<dbReference type="Gene3D" id="2.40.50.100">
    <property type="match status" value="2"/>
</dbReference>
<feature type="domain" description="Lipoyl-binding" evidence="12">
    <location>
        <begin position="2"/>
        <end position="76"/>
    </location>
</feature>
<dbReference type="InterPro" id="IPR023213">
    <property type="entry name" value="CAT-like_dom_sf"/>
</dbReference>
<dbReference type="Pfam" id="PF00364">
    <property type="entry name" value="Biotin_lipoyl"/>
    <property type="match status" value="2"/>
</dbReference>
<dbReference type="FunFam" id="3.30.559.10:FF:000007">
    <property type="entry name" value="Dihydrolipoamide acetyltransferase component of pyruvate dehydrogenase complex"/>
    <property type="match status" value="1"/>
</dbReference>
<feature type="region of interest" description="Disordered" evidence="11">
    <location>
        <begin position="196"/>
        <end position="269"/>
    </location>
</feature>
<dbReference type="GO" id="GO:0006554">
    <property type="term" value="P:lysine catabolic process"/>
    <property type="evidence" value="ECO:0007669"/>
    <property type="project" value="UniProtKB-UniRule"/>
</dbReference>
<feature type="compositionally biased region" description="Low complexity" evidence="11">
    <location>
        <begin position="198"/>
        <end position="208"/>
    </location>
</feature>
<dbReference type="InterPro" id="IPR001078">
    <property type="entry name" value="2-oxoacid_DH_actylTfrase"/>
</dbReference>
<comment type="catalytic activity">
    <reaction evidence="9">
        <text>N(6)-[(R)-dihydrolipoyl]-L-lysyl-[protein] + succinyl-CoA = N(6)-[(R)-S(8)-succinyldihydrolipoyl]-L-lysyl-[protein] + CoA</text>
        <dbReference type="Rhea" id="RHEA:15213"/>
        <dbReference type="Rhea" id="RHEA-COMP:10475"/>
        <dbReference type="Rhea" id="RHEA-COMP:20092"/>
        <dbReference type="ChEBI" id="CHEBI:57287"/>
        <dbReference type="ChEBI" id="CHEBI:57292"/>
        <dbReference type="ChEBI" id="CHEBI:83100"/>
        <dbReference type="ChEBI" id="CHEBI:83120"/>
        <dbReference type="EC" id="2.3.1.61"/>
    </reaction>
</comment>
<dbReference type="Gene3D" id="3.30.559.10">
    <property type="entry name" value="Chloramphenicol acetyltransferase-like domain"/>
    <property type="match status" value="1"/>
</dbReference>
<dbReference type="SUPFAM" id="SSF52777">
    <property type="entry name" value="CoA-dependent acyltransferases"/>
    <property type="match status" value="1"/>
</dbReference>
<evidence type="ECO:0000256" key="11">
    <source>
        <dbReference type="SAM" id="MobiDB-lite"/>
    </source>
</evidence>
<comment type="function">
    <text evidence="2">E2 component of the 2-oxoglutarate dehydrogenase (OGDH) complex which catalyzes the second step in the conversion of 2-oxoglutarate to succinyl-CoA and CO(2).</text>
</comment>
<comment type="caution">
    <text evidence="13">The sequence shown here is derived from an EMBL/GenBank/DDBJ whole genome shotgun (WGS) entry which is preliminary data.</text>
</comment>
<dbReference type="AlphaFoldDB" id="A0A934RLA5"/>
<feature type="domain" description="Lipoyl-binding" evidence="12">
    <location>
        <begin position="118"/>
        <end position="192"/>
    </location>
</feature>
<accession>A0A934RLA5</accession>
<dbReference type="RefSeq" id="WP_200390921.1">
    <property type="nucleotide sequence ID" value="NZ_JBHUJA010000022.1"/>
</dbReference>
<dbReference type="InterPro" id="IPR003016">
    <property type="entry name" value="2-oxoA_DH_lipoyl-BS"/>
</dbReference>
<evidence type="ECO:0000256" key="2">
    <source>
        <dbReference type="ARBA" id="ARBA00004052"/>
    </source>
</evidence>
<evidence type="ECO:0000256" key="6">
    <source>
        <dbReference type="ARBA" id="ARBA00022679"/>
    </source>
</evidence>
<dbReference type="PANTHER" id="PTHR43416">
    <property type="entry name" value="DIHYDROLIPOYLLYSINE-RESIDUE SUCCINYLTRANSFERASE COMPONENT OF 2-OXOGLUTARATE DEHYDROGENASE COMPLEX, MITOCHONDRIAL-RELATED"/>
    <property type="match status" value="1"/>
</dbReference>
<dbReference type="InterPro" id="IPR006255">
    <property type="entry name" value="SucB"/>
</dbReference>
<keyword evidence="6 13" id="KW-0808">Transferase</keyword>
<feature type="compositionally biased region" description="Low complexity" evidence="11">
    <location>
        <begin position="88"/>
        <end position="106"/>
    </location>
</feature>
<evidence type="ECO:0000256" key="9">
    <source>
        <dbReference type="ARBA" id="ARBA00052761"/>
    </source>
</evidence>
<proteinExistence type="inferred from homology"/>
<keyword evidence="8 13" id="KW-0012">Acyltransferase</keyword>
<protein>
    <recommendedName>
        <fullName evidence="10">Dihydrolipoyllysine-residue succinyltransferase</fullName>
        <ecNumber evidence="10">2.3.1.61</ecNumber>
    </recommendedName>
</protein>
<dbReference type="GO" id="GO:0045252">
    <property type="term" value="C:oxoglutarate dehydrogenase complex"/>
    <property type="evidence" value="ECO:0007669"/>
    <property type="project" value="UniProtKB-UniRule"/>
</dbReference>
<evidence type="ECO:0000256" key="7">
    <source>
        <dbReference type="ARBA" id="ARBA00022823"/>
    </source>
</evidence>
<dbReference type="GO" id="GO:0006099">
    <property type="term" value="P:tricarboxylic acid cycle"/>
    <property type="evidence" value="ECO:0007669"/>
    <property type="project" value="UniProtKB-UniRule"/>
</dbReference>
<dbReference type="PROSITE" id="PS50968">
    <property type="entry name" value="BIOTINYL_LIPOYL"/>
    <property type="match status" value="2"/>
</dbReference>
<feature type="region of interest" description="Disordered" evidence="11">
    <location>
        <begin position="77"/>
        <end position="125"/>
    </location>
</feature>
<dbReference type="GO" id="GO:0005829">
    <property type="term" value="C:cytosol"/>
    <property type="evidence" value="ECO:0007669"/>
    <property type="project" value="TreeGrafter"/>
</dbReference>